<organism evidence="2 3">
    <name type="scientific">Paenibacillus phoenicis</name>
    <dbReference type="NCBI Taxonomy" id="554117"/>
    <lineage>
        <taxon>Bacteria</taxon>
        <taxon>Bacillati</taxon>
        <taxon>Bacillota</taxon>
        <taxon>Bacilli</taxon>
        <taxon>Bacillales</taxon>
        <taxon>Paenibacillaceae</taxon>
        <taxon>Paenibacillus</taxon>
    </lineage>
</organism>
<evidence type="ECO:0000313" key="3">
    <source>
        <dbReference type="Proteomes" id="UP001292216"/>
    </source>
</evidence>
<dbReference type="InterPro" id="IPR029021">
    <property type="entry name" value="Prot-tyrosine_phosphatase-like"/>
</dbReference>
<dbReference type="PROSITE" id="PS00383">
    <property type="entry name" value="TYR_PHOSPHATASE_1"/>
    <property type="match status" value="1"/>
</dbReference>
<dbReference type="Proteomes" id="UP001292216">
    <property type="component" value="Unassembled WGS sequence"/>
</dbReference>
<reference evidence="2 3" key="1">
    <citation type="submission" date="2023-12" db="EMBL/GenBank/DDBJ databases">
        <title>Whole genome sequencing of Paenibacillus phoenicis isolated from the Phoenix Mars Lander spacecraft assembly facility.</title>
        <authorList>
            <person name="Garcia A."/>
            <person name="Venkateswaran K."/>
        </authorList>
    </citation>
    <scope>NUCLEOTIDE SEQUENCE [LARGE SCALE GENOMIC DNA]</scope>
    <source>
        <strain evidence="2 3">3PO2SA</strain>
    </source>
</reference>
<feature type="domain" description="Tyrosine specific protein phosphatases" evidence="1">
    <location>
        <begin position="65"/>
        <end position="134"/>
    </location>
</feature>
<dbReference type="Gene3D" id="3.90.190.10">
    <property type="entry name" value="Protein tyrosine phosphatase superfamily"/>
    <property type="match status" value="1"/>
</dbReference>
<name>A0ABU5PL87_9BACL</name>
<accession>A0ABU5PL87</accession>
<proteinExistence type="predicted"/>
<evidence type="ECO:0000259" key="1">
    <source>
        <dbReference type="PROSITE" id="PS50056"/>
    </source>
</evidence>
<dbReference type="Pfam" id="PF22785">
    <property type="entry name" value="Tc-R-P"/>
    <property type="match status" value="1"/>
</dbReference>
<evidence type="ECO:0000313" key="2">
    <source>
        <dbReference type="EMBL" id="MEA3570669.1"/>
    </source>
</evidence>
<dbReference type="SUPFAM" id="SSF52799">
    <property type="entry name" value="(Phosphotyrosine protein) phosphatases II"/>
    <property type="match status" value="1"/>
</dbReference>
<gene>
    <name evidence="2" type="ORF">U9M73_11730</name>
</gene>
<comment type="caution">
    <text evidence="2">The sequence shown here is derived from an EMBL/GenBank/DDBJ whole genome shotgun (WGS) entry which is preliminary data.</text>
</comment>
<sequence length="144" mass="16040">MAHYHELVKGKVFIGGIDGLQEALRNEDITDVYDLRDDGKEPNDFPKSVMRHHYPIVEDTCGQETSIAEAIQAIKQGLDHDQKVYFHCSGGRNRTGTVATGLMLELGQASSVAEAESLVKSIRSEIAIKPEMRDALRTLYPNRN</sequence>
<dbReference type="InterPro" id="IPR016130">
    <property type="entry name" value="Tyr_Pase_AS"/>
</dbReference>
<keyword evidence="3" id="KW-1185">Reference proteome</keyword>
<protein>
    <submittedName>
        <fullName evidence="2">Tyrosine-protein phosphatase</fullName>
    </submittedName>
</protein>
<dbReference type="EMBL" id="JAYERP010000001">
    <property type="protein sequence ID" value="MEA3570669.1"/>
    <property type="molecule type" value="Genomic_DNA"/>
</dbReference>
<dbReference type="InterPro" id="IPR000387">
    <property type="entry name" value="Tyr_Pase_dom"/>
</dbReference>
<dbReference type="PROSITE" id="PS50056">
    <property type="entry name" value="TYR_PHOSPHATASE_2"/>
    <property type="match status" value="1"/>
</dbReference>
<dbReference type="RefSeq" id="WP_127575634.1">
    <property type="nucleotide sequence ID" value="NZ_CBCSKM010000018.1"/>
</dbReference>